<evidence type="ECO:0000313" key="1">
    <source>
        <dbReference type="EMBL" id="TVP39731.1"/>
    </source>
</evidence>
<dbReference type="EMBL" id="VOAH01000013">
    <property type="protein sequence ID" value="TVP39731.1"/>
    <property type="molecule type" value="Genomic_DNA"/>
</dbReference>
<accession>A0A557SSZ6</accession>
<gene>
    <name evidence="1" type="ORF">NARC_130070</name>
</gene>
<name>A0A557SSZ6_9ARCH</name>
<dbReference type="Proteomes" id="UP000315289">
    <property type="component" value="Unassembled WGS sequence"/>
</dbReference>
<sequence length="142" mass="16403">MDMEERQFLHNLCTNALQVDVSIEFAGIIDSNGKLLVGKSRNISCNLCFLKRKTTSPFRYSSHYGNPLYKDKSLSTSNIKSIVSLQSSLIDTHALFRLINLYDDVFLAYIPINELNDRFLYIYIRTDEYLEDVLLKLDSTFS</sequence>
<dbReference type="AlphaFoldDB" id="A0A557SSZ6"/>
<keyword evidence="2" id="KW-1185">Reference proteome</keyword>
<organism evidence="1 2">
    <name type="scientific">Candidatus Nitrosocosmicus arcticus</name>
    <dbReference type="NCBI Taxonomy" id="2035267"/>
    <lineage>
        <taxon>Archaea</taxon>
        <taxon>Nitrososphaerota</taxon>
        <taxon>Nitrososphaeria</taxon>
        <taxon>Nitrososphaerales</taxon>
        <taxon>Nitrososphaeraceae</taxon>
        <taxon>Candidatus Nitrosocosmicus</taxon>
    </lineage>
</organism>
<reference evidence="1 2" key="1">
    <citation type="journal article" date="2019" name="Front. Microbiol.">
        <title>Ammonia Oxidation by the Arctic Terrestrial Thaumarchaeote Candidatus Nitrosocosmicus arcticus Is Stimulated by Increasing Temperatures.</title>
        <authorList>
            <person name="Alves R.J.E."/>
            <person name="Kerou M."/>
            <person name="Zappe A."/>
            <person name="Bittner R."/>
            <person name="Abby S.S."/>
            <person name="Schmidt H.A."/>
            <person name="Pfeifer K."/>
            <person name="Schleper C."/>
        </authorList>
    </citation>
    <scope>NUCLEOTIDE SEQUENCE [LARGE SCALE GENOMIC DNA]</scope>
    <source>
        <strain evidence="1 2">Kfb</strain>
    </source>
</reference>
<evidence type="ECO:0000313" key="2">
    <source>
        <dbReference type="Proteomes" id="UP000315289"/>
    </source>
</evidence>
<protein>
    <submittedName>
        <fullName evidence="1">Uncharacterized protein</fullName>
    </submittedName>
</protein>
<proteinExistence type="predicted"/>
<comment type="caution">
    <text evidence="1">The sequence shown here is derived from an EMBL/GenBank/DDBJ whole genome shotgun (WGS) entry which is preliminary data.</text>
</comment>